<sequence length="1168" mass="127503">MARSLVVDTASKRGGGRSRPPAGATTSKKRRPASAKRDRAGGDRQRRAAPAAGRAGPRETLGVAHGLDRRRLKAPSAARGAGPQGSAKHDRALGGDAAAADDLDAYLGSLDKDRVRAVARLRSPSARAEGGEQPEDGADSGDEDARLDVAGFRGALAALGRDLNAARAKLGRSRSPSSSADSRASVDRAVGAPGSGAFDKRPTGGPWARGEAPGAGSAKRHHRELARRRDRSDSDDSRDRRASRRRRSRARTAAQRSGPAGGVRPGDASGPVPRPVKFYPGKVGKVHADGTLDVDYDDGDAGARGPGASSRSGGDSAAAGGRGAGSLRRAPRSSALPRPLRTTKGKIARATARLTSTLATAKESGVLEEYIKAADSDSDDDRRRGASSPSATRSSAVRGRSRFYAGKIAASARAGTFDIDYDGGEKEAASRSGSSALRRAARPAAAASARARRSRAFIPDGTYGVDYDDGEKKRVEERLIHKLGGGSSSRGRLREGAKVEARYRGRSKYYKGKISRDRGDGTFDIDYDDGEEARSLPRPVEVRKGKISRDRGQDLRHRATTAKETRVLEEYIKALGGGGSRSPSPSRGRLREGAKVEARYRGRSKFYPGKISRDRGDGTFDIDYDDGEKETRVLEEYIKAVGGRDSSPARGRLREGAKVEARYRGRSKYYKGKISRDRGDGTFDIDYDDGEKETRVLEEYIKGMDSDDDRRSGGRGRLREGAKVEARYRGRSKYYPGRIARDRGDGTFDIDYDDGEKETRVLEEYIKGGDSDDDRGSSSRGRLREGAKVEARYRGRSKFYPGKISRDRGDGTFDVDYDDGEKETRVLEEYIKAAGGGGDSPRRGRLREGAKVEARYRGRSKYCPGRIARDRGDGTFDVDYDDGEKETRVVEEYIKEVGGRDSSPARGRLREGAKVEARYRGRSKYYPGRISRDRGDGTFDVDYDDGEKETRVLEEYIKAMVSPRAGGGRGNQDGFTVGEKIEAMYKGRSKWYPGRISRDRNDGTYDIDYDDGERETRVSEEYIRSAGGTRVGDHRGSPRSNRLQEGARVEARYRGRSKYYPGRISRDRGDGTFDIDYDDGEKETRVLEEYVKSAGGGGDDGGGGMRVGESIEARYRGRSKYYPGKIGRVHSDGTFDIDYDDGEKERGVQRHLIRSMERPSSNAMSSLD</sequence>
<dbReference type="CDD" id="cd04508">
    <property type="entry name" value="Tudor_SF"/>
    <property type="match status" value="10"/>
</dbReference>
<feature type="region of interest" description="Disordered" evidence="1">
    <location>
        <begin position="167"/>
        <end position="353"/>
    </location>
</feature>
<dbReference type="PANTHER" id="PTHR34157:SF2">
    <property type="entry name" value="TUZIN"/>
    <property type="match status" value="1"/>
</dbReference>
<feature type="compositionally biased region" description="Basic and acidic residues" evidence="1">
    <location>
        <begin position="372"/>
        <end position="384"/>
    </location>
</feature>
<dbReference type="InterPro" id="IPR002999">
    <property type="entry name" value="Tudor"/>
</dbReference>
<accession>A0ABR1FTQ4</accession>
<comment type="caution">
    <text evidence="3">The sequence shown here is derived from an EMBL/GenBank/DDBJ whole genome shotgun (WGS) entry which is preliminary data.</text>
</comment>
<feature type="region of interest" description="Disordered" evidence="1">
    <location>
        <begin position="1"/>
        <end position="93"/>
    </location>
</feature>
<evidence type="ECO:0000313" key="4">
    <source>
        <dbReference type="Proteomes" id="UP001363151"/>
    </source>
</evidence>
<evidence type="ECO:0000313" key="3">
    <source>
        <dbReference type="EMBL" id="KAK7238440.1"/>
    </source>
</evidence>
<proteinExistence type="predicted"/>
<dbReference type="EMBL" id="JBBJCI010000230">
    <property type="protein sequence ID" value="KAK7238440.1"/>
    <property type="molecule type" value="Genomic_DNA"/>
</dbReference>
<feature type="compositionally biased region" description="Basic residues" evidence="1">
    <location>
        <begin position="218"/>
        <end position="229"/>
    </location>
</feature>
<feature type="region of interest" description="Disordered" evidence="1">
    <location>
        <begin position="1018"/>
        <end position="1049"/>
    </location>
</feature>
<feature type="domain" description="HAMP" evidence="2">
    <location>
        <begin position="140"/>
        <end position="175"/>
    </location>
</feature>
<feature type="compositionally biased region" description="Low complexity" evidence="1">
    <location>
        <begin position="167"/>
        <end position="190"/>
    </location>
</feature>
<feature type="compositionally biased region" description="Basic and acidic residues" evidence="1">
    <location>
        <begin position="35"/>
        <end position="46"/>
    </location>
</feature>
<feature type="region of interest" description="Disordered" evidence="1">
    <location>
        <begin position="701"/>
        <end position="722"/>
    </location>
</feature>
<dbReference type="PROSITE" id="PS50885">
    <property type="entry name" value="HAMP"/>
    <property type="match status" value="1"/>
</dbReference>
<feature type="compositionally biased region" description="Low complexity" evidence="1">
    <location>
        <begin position="306"/>
        <end position="340"/>
    </location>
</feature>
<dbReference type="PANTHER" id="PTHR34157">
    <property type="entry name" value="TUZIN"/>
    <property type="match status" value="1"/>
</dbReference>
<gene>
    <name evidence="3" type="ORF">SO694_00023475</name>
</gene>
<protein>
    <recommendedName>
        <fullName evidence="2">HAMP domain-containing protein</fullName>
    </recommendedName>
</protein>
<feature type="region of interest" description="Disordered" evidence="1">
    <location>
        <begin position="420"/>
        <end position="453"/>
    </location>
</feature>
<feature type="region of interest" description="Disordered" evidence="1">
    <location>
        <begin position="520"/>
        <end position="562"/>
    </location>
</feature>
<dbReference type="SMART" id="SM00743">
    <property type="entry name" value="Agenet"/>
    <property type="match status" value="6"/>
</dbReference>
<feature type="compositionally biased region" description="Low complexity" evidence="1">
    <location>
        <begin position="430"/>
        <end position="449"/>
    </location>
</feature>
<dbReference type="InterPro" id="IPR014002">
    <property type="entry name" value="Agenet_dom_plant"/>
</dbReference>
<dbReference type="SMART" id="SM00333">
    <property type="entry name" value="TUDOR"/>
    <property type="match status" value="10"/>
</dbReference>
<keyword evidence="4" id="KW-1185">Reference proteome</keyword>
<name>A0ABR1FTQ4_AURAN</name>
<feature type="region of interest" description="Disordered" evidence="1">
    <location>
        <begin position="574"/>
        <end position="595"/>
    </location>
</feature>
<organism evidence="3 4">
    <name type="scientific">Aureococcus anophagefferens</name>
    <name type="common">Harmful bloom alga</name>
    <dbReference type="NCBI Taxonomy" id="44056"/>
    <lineage>
        <taxon>Eukaryota</taxon>
        <taxon>Sar</taxon>
        <taxon>Stramenopiles</taxon>
        <taxon>Ochrophyta</taxon>
        <taxon>Pelagophyceae</taxon>
        <taxon>Pelagomonadales</taxon>
        <taxon>Pelagomonadaceae</taxon>
        <taxon>Aureococcus</taxon>
    </lineage>
</organism>
<dbReference type="Proteomes" id="UP001363151">
    <property type="component" value="Unassembled WGS sequence"/>
</dbReference>
<feature type="region of interest" description="Disordered" evidence="1">
    <location>
        <begin position="372"/>
        <end position="399"/>
    </location>
</feature>
<evidence type="ECO:0000256" key="1">
    <source>
        <dbReference type="SAM" id="MobiDB-lite"/>
    </source>
</evidence>
<reference evidence="3 4" key="1">
    <citation type="submission" date="2024-03" db="EMBL/GenBank/DDBJ databases">
        <title>Aureococcus anophagefferens CCMP1851 and Kratosvirus quantuckense: Draft genome of a second virus-susceptible host strain in the model system.</title>
        <authorList>
            <person name="Chase E."/>
            <person name="Truchon A.R."/>
            <person name="Schepens W."/>
            <person name="Wilhelm S.W."/>
        </authorList>
    </citation>
    <scope>NUCLEOTIDE SEQUENCE [LARGE SCALE GENOMIC DNA]</scope>
    <source>
        <strain evidence="3 4">CCMP1851</strain>
    </source>
</reference>
<feature type="region of interest" description="Disordered" evidence="1">
    <location>
        <begin position="1060"/>
        <end position="1079"/>
    </location>
</feature>
<feature type="region of interest" description="Disordered" evidence="1">
    <location>
        <begin position="764"/>
        <end position="788"/>
    </location>
</feature>
<feature type="compositionally biased region" description="Acidic residues" evidence="1">
    <location>
        <begin position="132"/>
        <end position="142"/>
    </location>
</feature>
<feature type="compositionally biased region" description="Basic and acidic residues" evidence="1">
    <location>
        <begin position="230"/>
        <end position="240"/>
    </location>
</feature>
<evidence type="ECO:0000259" key="2">
    <source>
        <dbReference type="PROSITE" id="PS50885"/>
    </source>
</evidence>
<feature type="region of interest" description="Disordered" evidence="1">
    <location>
        <begin position="121"/>
        <end position="146"/>
    </location>
</feature>
<dbReference type="InterPro" id="IPR003660">
    <property type="entry name" value="HAMP_dom"/>
</dbReference>
<feature type="compositionally biased region" description="Basic and acidic residues" evidence="1">
    <location>
        <begin position="532"/>
        <end position="562"/>
    </location>
</feature>
<feature type="compositionally biased region" description="Basic residues" evidence="1">
    <location>
        <begin position="241"/>
        <end position="250"/>
    </location>
</feature>
<dbReference type="SUPFAM" id="SSF63748">
    <property type="entry name" value="Tudor/PWWP/MBT"/>
    <property type="match status" value="1"/>
</dbReference>
<dbReference type="Gene3D" id="2.30.30.140">
    <property type="match status" value="11"/>
</dbReference>